<dbReference type="InterPro" id="IPR027931">
    <property type="entry name" value="DUF4595"/>
</dbReference>
<proteinExistence type="predicted"/>
<accession>A0ABV9L2L8</accession>
<dbReference type="Pfam" id="PF15283">
    <property type="entry name" value="DUF4595"/>
    <property type="match status" value="1"/>
</dbReference>
<reference evidence="4" key="1">
    <citation type="journal article" date="2019" name="Int. J. Syst. Evol. Microbiol.">
        <title>The Global Catalogue of Microorganisms (GCM) 10K type strain sequencing project: providing services to taxonomists for standard genome sequencing and annotation.</title>
        <authorList>
            <consortium name="The Broad Institute Genomics Platform"/>
            <consortium name="The Broad Institute Genome Sequencing Center for Infectious Disease"/>
            <person name="Wu L."/>
            <person name="Ma J."/>
        </authorList>
    </citation>
    <scope>NUCLEOTIDE SEQUENCE [LARGE SCALE GENOMIC DNA]</scope>
    <source>
        <strain evidence="4">CCUG 66188</strain>
    </source>
</reference>
<name>A0ABV9L2L8_9BACT</name>
<gene>
    <name evidence="3" type="ORF">ACFO6W_21465</name>
</gene>
<dbReference type="RefSeq" id="WP_380000309.1">
    <property type="nucleotide sequence ID" value="NZ_JBHSGN010000128.1"/>
</dbReference>
<evidence type="ECO:0000256" key="1">
    <source>
        <dbReference type="SAM" id="SignalP"/>
    </source>
</evidence>
<keyword evidence="1" id="KW-0732">Signal</keyword>
<organism evidence="3 4">
    <name type="scientific">Dysgonomonas termitidis</name>
    <dbReference type="NCBI Taxonomy" id="1516126"/>
    <lineage>
        <taxon>Bacteria</taxon>
        <taxon>Pseudomonadati</taxon>
        <taxon>Bacteroidota</taxon>
        <taxon>Bacteroidia</taxon>
        <taxon>Bacteroidales</taxon>
        <taxon>Dysgonomonadaceae</taxon>
        <taxon>Dysgonomonas</taxon>
    </lineage>
</organism>
<dbReference type="Proteomes" id="UP001596023">
    <property type="component" value="Unassembled WGS sequence"/>
</dbReference>
<evidence type="ECO:0000313" key="3">
    <source>
        <dbReference type="EMBL" id="MFC4676259.1"/>
    </source>
</evidence>
<feature type="chain" id="PRO_5046517235" evidence="1">
    <location>
        <begin position="25"/>
        <end position="257"/>
    </location>
</feature>
<evidence type="ECO:0000259" key="2">
    <source>
        <dbReference type="Pfam" id="PF15283"/>
    </source>
</evidence>
<feature type="domain" description="DUF4595" evidence="2">
    <location>
        <begin position="54"/>
        <end position="238"/>
    </location>
</feature>
<dbReference type="CDD" id="cd12871">
    <property type="entry name" value="Bacuni_01323_like"/>
    <property type="match status" value="1"/>
</dbReference>
<feature type="signal peptide" evidence="1">
    <location>
        <begin position="1"/>
        <end position="24"/>
    </location>
</feature>
<sequence>MKQIKFITEMLLLAAFTLSFNACSSDDDLDNGTNGKRISKVVKSDSDNNIYDSFSFRYTNGKLSNIIFEGEDADEPIVITYSDKKVSIVGEINQTLQLNNASFAESGNTPLDNSPYRFNCEYSNGYLTKVTYPDSDNNTRIEIKYDNNGNILTAWQYSDNEVTEYKFTPSSHLAKGKNYFLLGDLFGRDETMDLFWPAYYAGFWGKDSPNLVSKVECIGKYDSYTIEFDYTFDKDDYVETITKRDKWDTNRMSFVYE</sequence>
<dbReference type="EMBL" id="JBHSGN010000128">
    <property type="protein sequence ID" value="MFC4676259.1"/>
    <property type="molecule type" value="Genomic_DNA"/>
</dbReference>
<evidence type="ECO:0000313" key="4">
    <source>
        <dbReference type="Proteomes" id="UP001596023"/>
    </source>
</evidence>
<protein>
    <submittedName>
        <fullName evidence="3">DUF4595 domain-containing protein</fullName>
    </submittedName>
</protein>
<dbReference type="Gene3D" id="2.40.160.190">
    <property type="match status" value="1"/>
</dbReference>
<keyword evidence="4" id="KW-1185">Reference proteome</keyword>
<comment type="caution">
    <text evidence="3">The sequence shown here is derived from an EMBL/GenBank/DDBJ whole genome shotgun (WGS) entry which is preliminary data.</text>
</comment>